<dbReference type="EMBL" id="MVHV01000004">
    <property type="protein sequence ID" value="ORA84358.1"/>
    <property type="molecule type" value="Genomic_DNA"/>
</dbReference>
<accession>A0ABX3SUU5</accession>
<evidence type="ECO:0000313" key="4">
    <source>
        <dbReference type="Proteomes" id="UP000243140"/>
    </source>
</evidence>
<keyword evidence="4" id="KW-1185">Reference proteome</keyword>
<dbReference type="PROSITE" id="PS51903">
    <property type="entry name" value="CLP_R"/>
    <property type="match status" value="1"/>
</dbReference>
<name>A0ABX3SUU5_MYCMA</name>
<dbReference type="PANTHER" id="PTHR47016:SF5">
    <property type="entry name" value="CLP DOMAIN SUPERFAMILY PROTEIN"/>
    <property type="match status" value="1"/>
</dbReference>
<evidence type="ECO:0000256" key="1">
    <source>
        <dbReference type="PROSITE-ProRule" id="PRU01251"/>
    </source>
</evidence>
<feature type="domain" description="Clp R" evidence="2">
    <location>
        <begin position="2"/>
        <end position="190"/>
    </location>
</feature>
<proteinExistence type="predicted"/>
<organism evidence="3 4">
    <name type="scientific">Mycobacterium malmoense</name>
    <dbReference type="NCBI Taxonomy" id="1780"/>
    <lineage>
        <taxon>Bacteria</taxon>
        <taxon>Bacillati</taxon>
        <taxon>Actinomycetota</taxon>
        <taxon>Actinomycetes</taxon>
        <taxon>Mycobacteriales</taxon>
        <taxon>Mycobacteriaceae</taxon>
        <taxon>Mycobacterium</taxon>
    </lineage>
</organism>
<dbReference type="GO" id="GO:0008233">
    <property type="term" value="F:peptidase activity"/>
    <property type="evidence" value="ECO:0007669"/>
    <property type="project" value="UniProtKB-KW"/>
</dbReference>
<dbReference type="Gene3D" id="1.10.1780.10">
    <property type="entry name" value="Clp, N-terminal domain"/>
    <property type="match status" value="2"/>
</dbReference>
<dbReference type="InterPro" id="IPR036628">
    <property type="entry name" value="Clp_N_dom_sf"/>
</dbReference>
<dbReference type="GO" id="GO:0006508">
    <property type="term" value="P:proteolysis"/>
    <property type="evidence" value="ECO:0007669"/>
    <property type="project" value="UniProtKB-KW"/>
</dbReference>
<comment type="caution">
    <text evidence="3">The sequence shown here is derived from an EMBL/GenBank/DDBJ whole genome shotgun (WGS) entry which is preliminary data.</text>
</comment>
<keyword evidence="3" id="KW-0378">Hydrolase</keyword>
<evidence type="ECO:0000313" key="3">
    <source>
        <dbReference type="EMBL" id="ORA84358.1"/>
    </source>
</evidence>
<dbReference type="RefSeq" id="WP_071511219.1">
    <property type="nucleotide sequence ID" value="NZ_CP060015.1"/>
</dbReference>
<dbReference type="Proteomes" id="UP000243140">
    <property type="component" value="Unassembled WGS sequence"/>
</dbReference>
<evidence type="ECO:0000259" key="2">
    <source>
        <dbReference type="PROSITE" id="PS51903"/>
    </source>
</evidence>
<dbReference type="Pfam" id="PF02861">
    <property type="entry name" value="Clp_N"/>
    <property type="match status" value="2"/>
</dbReference>
<keyword evidence="3" id="KW-0645">Protease</keyword>
<dbReference type="SUPFAM" id="SSF81923">
    <property type="entry name" value="Double Clp-N motif"/>
    <property type="match status" value="2"/>
</dbReference>
<reference evidence="3 4" key="1">
    <citation type="submission" date="2017-02" db="EMBL/GenBank/DDBJ databases">
        <title>The new phylogeny of genus Mycobacterium.</title>
        <authorList>
            <person name="Tortoli E."/>
            <person name="Trovato A."/>
            <person name="Cirillo D.M."/>
        </authorList>
    </citation>
    <scope>NUCLEOTIDE SEQUENCE [LARGE SCALE GENOMIC DNA]</scope>
    <source>
        <strain evidence="3 4">IP1130001</strain>
    </source>
</reference>
<dbReference type="InterPro" id="IPR044217">
    <property type="entry name" value="CLPT1/2"/>
</dbReference>
<dbReference type="PANTHER" id="PTHR47016">
    <property type="entry name" value="ATP-DEPENDENT CLP PROTEASE ATP-BINDING SUBUNIT CLPT1, CHLOROPLASTIC"/>
    <property type="match status" value="1"/>
</dbReference>
<sequence>MFERFTRHARVAIVLAQEEARELGTREIGAQHMLLGVLQAAGNDLSAALGGYGLTADAVRARLIEAAGAASQAPDESFDEDAEALRAIGIDLRAVRDSVARTFGADVFDNALPRSGRRRRRRGHVPFTRAAKKSLELAVREALAHKDNEIGCEHLMLGIMRGGDKEANDLIAEHVDTAQLRPAILALLDRAA</sequence>
<keyword evidence="1" id="KW-0677">Repeat</keyword>
<gene>
    <name evidence="3" type="ORF">BST29_04850</name>
</gene>
<protein>
    <submittedName>
        <fullName evidence="3">Clp protease</fullName>
    </submittedName>
</protein>
<dbReference type="InterPro" id="IPR004176">
    <property type="entry name" value="Clp_R_N"/>
</dbReference>